<comment type="caution">
    <text evidence="16">The sequence shown here is derived from an EMBL/GenBank/DDBJ whole genome shotgun (WGS) entry which is preliminary data.</text>
</comment>
<protein>
    <recommendedName>
        <fullName evidence="13">Sensor histidine kinase</fullName>
        <ecNumber evidence="13">2.7.13.3</ecNumber>
    </recommendedName>
</protein>
<keyword evidence="10 14" id="KW-1133">Transmembrane helix</keyword>
<evidence type="ECO:0000313" key="16">
    <source>
        <dbReference type="EMBL" id="HIV74673.1"/>
    </source>
</evidence>
<dbReference type="Gene3D" id="3.30.565.10">
    <property type="entry name" value="Histidine kinase-like ATPase, C-terminal domain"/>
    <property type="match status" value="1"/>
</dbReference>
<keyword evidence="12 13" id="KW-0472">Membrane</keyword>
<accession>A0A9D1PLG7</accession>
<organism evidence="16 17">
    <name type="scientific">Candidatus Pseudogracilibacillus intestinigallinarum</name>
    <dbReference type="NCBI Taxonomy" id="2838742"/>
    <lineage>
        <taxon>Bacteria</taxon>
        <taxon>Bacillati</taxon>
        <taxon>Bacillota</taxon>
        <taxon>Bacilli</taxon>
        <taxon>Bacillales</taxon>
        <taxon>Bacillaceae</taxon>
        <taxon>Pseudogracilibacillus</taxon>
    </lineage>
</organism>
<comment type="subcellular location">
    <subcellularLocation>
        <location evidence="2 13">Cell membrane</location>
        <topology evidence="2 13">Multi-pass membrane protein</topology>
    </subcellularLocation>
</comment>
<evidence type="ECO:0000256" key="7">
    <source>
        <dbReference type="ARBA" id="ARBA00022741"/>
    </source>
</evidence>
<dbReference type="InterPro" id="IPR003594">
    <property type="entry name" value="HATPase_dom"/>
</dbReference>
<evidence type="ECO:0000256" key="4">
    <source>
        <dbReference type="ARBA" id="ARBA00022553"/>
    </source>
</evidence>
<evidence type="ECO:0000256" key="6">
    <source>
        <dbReference type="ARBA" id="ARBA00022692"/>
    </source>
</evidence>
<evidence type="ECO:0000256" key="11">
    <source>
        <dbReference type="ARBA" id="ARBA00023012"/>
    </source>
</evidence>
<dbReference type="PANTHER" id="PTHR24421">
    <property type="entry name" value="NITRATE/NITRITE SENSOR PROTEIN NARX-RELATED"/>
    <property type="match status" value="1"/>
</dbReference>
<dbReference type="AlphaFoldDB" id="A0A9D1PLG7"/>
<keyword evidence="7 13" id="KW-0547">Nucleotide-binding</keyword>
<reference evidence="16" key="1">
    <citation type="journal article" date="2021" name="PeerJ">
        <title>Extensive microbial diversity within the chicken gut microbiome revealed by metagenomics and culture.</title>
        <authorList>
            <person name="Gilroy R."/>
            <person name="Ravi A."/>
            <person name="Getino M."/>
            <person name="Pursley I."/>
            <person name="Horton D.L."/>
            <person name="Alikhan N.F."/>
            <person name="Baker D."/>
            <person name="Gharbi K."/>
            <person name="Hall N."/>
            <person name="Watson M."/>
            <person name="Adriaenssens E.M."/>
            <person name="Foster-Nyarko E."/>
            <person name="Jarju S."/>
            <person name="Secka A."/>
            <person name="Antonio M."/>
            <person name="Oren A."/>
            <person name="Chaudhuri R.R."/>
            <person name="La Ragione R."/>
            <person name="Hildebrand F."/>
            <person name="Pallen M.J."/>
        </authorList>
    </citation>
    <scope>NUCLEOTIDE SEQUENCE</scope>
    <source>
        <strain evidence="16">CHK169-2315</strain>
    </source>
</reference>
<dbReference type="PROSITE" id="PS50109">
    <property type="entry name" value="HIS_KIN"/>
    <property type="match status" value="1"/>
</dbReference>
<evidence type="ECO:0000256" key="10">
    <source>
        <dbReference type="ARBA" id="ARBA00022989"/>
    </source>
</evidence>
<comment type="catalytic activity">
    <reaction evidence="1 13">
        <text>ATP + protein L-histidine = ADP + protein N-phospho-L-histidine.</text>
        <dbReference type="EC" id="2.7.13.3"/>
    </reaction>
</comment>
<keyword evidence="3 13" id="KW-1003">Cell membrane</keyword>
<dbReference type="InterPro" id="IPR017202">
    <property type="entry name" value="LiaS/VraS"/>
</dbReference>
<dbReference type="GO" id="GO:0000155">
    <property type="term" value="F:phosphorelay sensor kinase activity"/>
    <property type="evidence" value="ECO:0007669"/>
    <property type="project" value="UniProtKB-UniRule"/>
</dbReference>
<dbReference type="GO" id="GO:0005886">
    <property type="term" value="C:plasma membrane"/>
    <property type="evidence" value="ECO:0007669"/>
    <property type="project" value="UniProtKB-SubCell"/>
</dbReference>
<gene>
    <name evidence="16" type="ORF">H9895_06320</name>
</gene>
<keyword evidence="11 13" id="KW-0902">Two-component regulatory system</keyword>
<dbReference type="EC" id="2.7.13.3" evidence="13"/>
<evidence type="ECO:0000256" key="14">
    <source>
        <dbReference type="SAM" id="Phobius"/>
    </source>
</evidence>
<evidence type="ECO:0000256" key="12">
    <source>
        <dbReference type="ARBA" id="ARBA00023136"/>
    </source>
</evidence>
<dbReference type="Proteomes" id="UP000823937">
    <property type="component" value="Unassembled WGS sequence"/>
</dbReference>
<evidence type="ECO:0000256" key="9">
    <source>
        <dbReference type="ARBA" id="ARBA00022840"/>
    </source>
</evidence>
<feature type="transmembrane region" description="Helical" evidence="14">
    <location>
        <begin position="44"/>
        <end position="66"/>
    </location>
</feature>
<evidence type="ECO:0000256" key="3">
    <source>
        <dbReference type="ARBA" id="ARBA00022475"/>
    </source>
</evidence>
<dbReference type="Pfam" id="PF02518">
    <property type="entry name" value="HATPase_c"/>
    <property type="match status" value="1"/>
</dbReference>
<evidence type="ECO:0000256" key="1">
    <source>
        <dbReference type="ARBA" id="ARBA00000085"/>
    </source>
</evidence>
<dbReference type="SUPFAM" id="SSF55874">
    <property type="entry name" value="ATPase domain of HSP90 chaperone/DNA topoisomerase II/histidine kinase"/>
    <property type="match status" value="1"/>
</dbReference>
<evidence type="ECO:0000313" key="17">
    <source>
        <dbReference type="Proteomes" id="UP000823937"/>
    </source>
</evidence>
<dbReference type="GO" id="GO:0046983">
    <property type="term" value="F:protein dimerization activity"/>
    <property type="evidence" value="ECO:0007669"/>
    <property type="project" value="InterPro"/>
</dbReference>
<keyword evidence="5 13" id="KW-0808">Transferase</keyword>
<dbReference type="GO" id="GO:0005524">
    <property type="term" value="F:ATP binding"/>
    <property type="evidence" value="ECO:0007669"/>
    <property type="project" value="UniProtKB-UniRule"/>
</dbReference>
<evidence type="ECO:0000256" key="2">
    <source>
        <dbReference type="ARBA" id="ARBA00004651"/>
    </source>
</evidence>
<dbReference type="PANTHER" id="PTHR24421:SF37">
    <property type="entry name" value="SENSOR HISTIDINE KINASE NARS"/>
    <property type="match status" value="1"/>
</dbReference>
<dbReference type="EMBL" id="DXHX01000094">
    <property type="protein sequence ID" value="HIV74673.1"/>
    <property type="molecule type" value="Genomic_DNA"/>
</dbReference>
<evidence type="ECO:0000256" key="5">
    <source>
        <dbReference type="ARBA" id="ARBA00022679"/>
    </source>
</evidence>
<feature type="domain" description="Histidine kinase" evidence="15">
    <location>
        <begin position="145"/>
        <end position="338"/>
    </location>
</feature>
<dbReference type="InterPro" id="IPR036890">
    <property type="entry name" value="HATPase_C_sf"/>
</dbReference>
<evidence type="ECO:0000256" key="13">
    <source>
        <dbReference type="PIRNR" id="PIRNR037431"/>
    </source>
</evidence>
<sequence length="339" mass="39226">MRKIFRSIFSNIFFILFIVVIILTITFLVFPFKDFNILWRATFFNVHYISLIGAIIVIAGLLKGIFSGQQERQQIRYIERQLRQLHEGQALIEEEYKDLQQVDQLMKQIQQKIAQQIEYAQQLATEQANEREASLQEIVVEERNRLARDLHDAVSQQLFAASMMMSAITEEKHDVSPTLEHQLSMVEKMIQQSQLEMRALLLHLRPVQLKGKHLQEGIDDLIKELMARLPIELEQQIEQFPIDKGVEDQLFRILQEAVSNTLRHAEANTLKITLIKRDGFIIMRVIDDGKGFNLSEANTSSYGLDTMKERSEELGGTFKIVSLPNKGTQIEVKIPTIHE</sequence>
<dbReference type="CDD" id="cd16917">
    <property type="entry name" value="HATPase_UhpB-NarQ-NarX-like"/>
    <property type="match status" value="1"/>
</dbReference>
<keyword evidence="4" id="KW-0597">Phosphoprotein</keyword>
<reference evidence="16" key="2">
    <citation type="submission" date="2021-04" db="EMBL/GenBank/DDBJ databases">
        <authorList>
            <person name="Gilroy R."/>
        </authorList>
    </citation>
    <scope>NUCLEOTIDE SEQUENCE</scope>
    <source>
        <strain evidence="16">CHK169-2315</strain>
    </source>
</reference>
<proteinExistence type="predicted"/>
<dbReference type="PIRSF" id="PIRSF037431">
    <property type="entry name" value="STHK_LiaS"/>
    <property type="match status" value="1"/>
</dbReference>
<evidence type="ECO:0000256" key="8">
    <source>
        <dbReference type="ARBA" id="ARBA00022777"/>
    </source>
</evidence>
<name>A0A9D1PLG7_9BACI</name>
<evidence type="ECO:0000259" key="15">
    <source>
        <dbReference type="PROSITE" id="PS50109"/>
    </source>
</evidence>
<keyword evidence="9 13" id="KW-0067">ATP-binding</keyword>
<dbReference type="Pfam" id="PF07730">
    <property type="entry name" value="HisKA_3"/>
    <property type="match status" value="1"/>
</dbReference>
<dbReference type="Gene3D" id="1.20.5.1930">
    <property type="match status" value="1"/>
</dbReference>
<keyword evidence="8 13" id="KW-0418">Kinase</keyword>
<dbReference type="InterPro" id="IPR005467">
    <property type="entry name" value="His_kinase_dom"/>
</dbReference>
<dbReference type="SMART" id="SM00387">
    <property type="entry name" value="HATPase_c"/>
    <property type="match status" value="1"/>
</dbReference>
<dbReference type="InterPro" id="IPR011712">
    <property type="entry name" value="Sig_transdc_His_kin_sub3_dim/P"/>
</dbReference>
<dbReference type="InterPro" id="IPR050482">
    <property type="entry name" value="Sensor_HK_TwoCompSys"/>
</dbReference>
<feature type="transmembrane region" description="Helical" evidence="14">
    <location>
        <begin position="12"/>
        <end position="32"/>
    </location>
</feature>
<keyword evidence="6 14" id="KW-0812">Transmembrane</keyword>